<evidence type="ECO:0000313" key="6">
    <source>
        <dbReference type="Proteomes" id="UP000477651"/>
    </source>
</evidence>
<keyword evidence="1" id="KW-0472">Membrane</keyword>
<evidence type="ECO:0000313" key="5">
    <source>
        <dbReference type="EMBL" id="NEN76350.1"/>
    </source>
</evidence>
<feature type="domain" description="ABC transporter" evidence="4">
    <location>
        <begin position="11"/>
        <end position="229"/>
    </location>
</feature>
<dbReference type="RefSeq" id="WP_163764792.1">
    <property type="nucleotide sequence ID" value="NZ_JAAGYR010000017.1"/>
</dbReference>
<dbReference type="AlphaFoldDB" id="A0A6L9Y763"/>
<keyword evidence="2" id="KW-0547">Nucleotide-binding</keyword>
<organism evidence="5 6">
    <name type="scientific">Pelistega ratti</name>
    <dbReference type="NCBI Taxonomy" id="2652177"/>
    <lineage>
        <taxon>Bacteria</taxon>
        <taxon>Pseudomonadati</taxon>
        <taxon>Pseudomonadota</taxon>
        <taxon>Betaproteobacteria</taxon>
        <taxon>Burkholderiales</taxon>
        <taxon>Alcaligenaceae</taxon>
        <taxon>Pelistega</taxon>
    </lineage>
</organism>
<evidence type="ECO:0000256" key="1">
    <source>
        <dbReference type="ARBA" id="ARBA00022475"/>
    </source>
</evidence>
<dbReference type="EMBL" id="JAAGYR010000017">
    <property type="protein sequence ID" value="NEN76350.1"/>
    <property type="molecule type" value="Genomic_DNA"/>
</dbReference>
<dbReference type="InterPro" id="IPR027417">
    <property type="entry name" value="P-loop_NTPase"/>
</dbReference>
<keyword evidence="3 5" id="KW-0067">ATP-binding</keyword>
<dbReference type="PANTHER" id="PTHR43119:SF1">
    <property type="entry name" value="ABC TRANSPORTER DOMAIN-CONTAINING PROTEIN"/>
    <property type="match status" value="1"/>
</dbReference>
<dbReference type="InterPro" id="IPR003593">
    <property type="entry name" value="AAA+_ATPase"/>
</dbReference>
<evidence type="ECO:0000259" key="4">
    <source>
        <dbReference type="PROSITE" id="PS50893"/>
    </source>
</evidence>
<dbReference type="GO" id="GO:0005524">
    <property type="term" value="F:ATP binding"/>
    <property type="evidence" value="ECO:0007669"/>
    <property type="project" value="UniProtKB-KW"/>
</dbReference>
<sequence length="229" mass="26082">MTGVEDTNALVRFEGLSRYDTLSGRVFFKSFSQAIYPNDRILLDGASGAGKSVFLRTLAFLDQMQEGVIYFKNEAITPKNVIYYRSQVAYVHQQAILFEGTVEENIYLPWQLKIHQGKVFDQSQLMTYLSCLEKPADFLKKSSKTLSGGEQQICHLLRTLMLNPSVLLLDEPTSALDAEAVILVENLLNHWCHQDKAWVWVSHDQGQKQRVGQQQWRIDQANITVGNNI</sequence>
<dbReference type="InterPro" id="IPR003439">
    <property type="entry name" value="ABC_transporter-like_ATP-bd"/>
</dbReference>
<dbReference type="PROSITE" id="PS50893">
    <property type="entry name" value="ABC_TRANSPORTER_2"/>
    <property type="match status" value="1"/>
</dbReference>
<dbReference type="SMART" id="SM00382">
    <property type="entry name" value="AAA"/>
    <property type="match status" value="1"/>
</dbReference>
<evidence type="ECO:0000256" key="3">
    <source>
        <dbReference type="ARBA" id="ARBA00022840"/>
    </source>
</evidence>
<keyword evidence="6" id="KW-1185">Reference proteome</keyword>
<name>A0A6L9Y763_9BURK</name>
<evidence type="ECO:0000256" key="2">
    <source>
        <dbReference type="ARBA" id="ARBA00022741"/>
    </source>
</evidence>
<dbReference type="SUPFAM" id="SSF52540">
    <property type="entry name" value="P-loop containing nucleoside triphosphate hydrolases"/>
    <property type="match status" value="1"/>
</dbReference>
<keyword evidence="1" id="KW-1003">Cell membrane</keyword>
<protein>
    <submittedName>
        <fullName evidence="5">ATP-binding cassette domain-containing protein</fullName>
    </submittedName>
</protein>
<gene>
    <name evidence="5" type="ORF">F9B74_08470</name>
</gene>
<dbReference type="Proteomes" id="UP000477651">
    <property type="component" value="Unassembled WGS sequence"/>
</dbReference>
<reference evidence="5 6" key="1">
    <citation type="submission" date="2020-02" db="EMBL/GenBank/DDBJ databases">
        <title>Pelistega sp. NLN82 were isolated from wild rodents of the Hainan Island.</title>
        <authorList>
            <person name="Niu N."/>
            <person name="Zhou J."/>
        </authorList>
    </citation>
    <scope>NUCLEOTIDE SEQUENCE [LARGE SCALE GENOMIC DNA]</scope>
    <source>
        <strain evidence="5 6">NLN82</strain>
    </source>
</reference>
<dbReference type="Pfam" id="PF00005">
    <property type="entry name" value="ABC_tran"/>
    <property type="match status" value="1"/>
</dbReference>
<dbReference type="GO" id="GO:0016887">
    <property type="term" value="F:ATP hydrolysis activity"/>
    <property type="evidence" value="ECO:0007669"/>
    <property type="project" value="InterPro"/>
</dbReference>
<accession>A0A6L9Y763</accession>
<dbReference type="Gene3D" id="3.40.50.300">
    <property type="entry name" value="P-loop containing nucleotide triphosphate hydrolases"/>
    <property type="match status" value="1"/>
</dbReference>
<dbReference type="PANTHER" id="PTHR43119">
    <property type="entry name" value="ABC TRANSPORT PROTEIN ATP-BINDING COMPONENT-RELATED"/>
    <property type="match status" value="1"/>
</dbReference>
<comment type="caution">
    <text evidence="5">The sequence shown here is derived from an EMBL/GenBank/DDBJ whole genome shotgun (WGS) entry which is preliminary data.</text>
</comment>
<proteinExistence type="predicted"/>